<comment type="subcellular location">
    <subcellularLocation>
        <location evidence="1">Cell membrane</location>
        <topology evidence="1">Multi-pass membrane protein</topology>
    </subcellularLocation>
</comment>
<evidence type="ECO:0000256" key="6">
    <source>
        <dbReference type="SAM" id="Phobius"/>
    </source>
</evidence>
<keyword evidence="3 6" id="KW-0812">Transmembrane</keyword>
<dbReference type="GO" id="GO:0022857">
    <property type="term" value="F:transmembrane transporter activity"/>
    <property type="evidence" value="ECO:0007669"/>
    <property type="project" value="InterPro"/>
</dbReference>
<dbReference type="InterPro" id="IPR036259">
    <property type="entry name" value="MFS_trans_sf"/>
</dbReference>
<reference evidence="9" key="1">
    <citation type="submission" date="2019-02" db="EMBL/GenBank/DDBJ databases">
        <title>Complete genome sequence of Rhodoferax sp. Gr-4.</title>
        <authorList>
            <person name="Jin L."/>
        </authorList>
    </citation>
    <scope>NUCLEOTIDE SEQUENCE [LARGE SCALE GENOMIC DNA]</scope>
    <source>
        <strain evidence="9">Gr-4</strain>
    </source>
</reference>
<feature type="transmembrane region" description="Helical" evidence="6">
    <location>
        <begin position="229"/>
        <end position="249"/>
    </location>
</feature>
<dbReference type="PROSITE" id="PS50850">
    <property type="entry name" value="MFS"/>
    <property type="match status" value="1"/>
</dbReference>
<keyword evidence="9" id="KW-1185">Reference proteome</keyword>
<evidence type="ECO:0000313" key="8">
    <source>
        <dbReference type="EMBL" id="QDL56321.1"/>
    </source>
</evidence>
<feature type="domain" description="Major facilitator superfamily (MFS) profile" evidence="7">
    <location>
        <begin position="27"/>
        <end position="403"/>
    </location>
</feature>
<organism evidence="8 9">
    <name type="scientific">Rhodoferax aquaticus</name>
    <dbReference type="NCBI Taxonomy" id="2527691"/>
    <lineage>
        <taxon>Bacteria</taxon>
        <taxon>Pseudomonadati</taxon>
        <taxon>Pseudomonadota</taxon>
        <taxon>Betaproteobacteria</taxon>
        <taxon>Burkholderiales</taxon>
        <taxon>Comamonadaceae</taxon>
        <taxon>Rhodoferax</taxon>
    </lineage>
</organism>
<dbReference type="Pfam" id="PF07690">
    <property type="entry name" value="MFS_1"/>
    <property type="match status" value="1"/>
</dbReference>
<feature type="transmembrane region" description="Helical" evidence="6">
    <location>
        <begin position="261"/>
        <end position="282"/>
    </location>
</feature>
<keyword evidence="4 6" id="KW-1133">Transmembrane helix</keyword>
<feature type="transmembrane region" description="Helical" evidence="6">
    <location>
        <begin position="93"/>
        <end position="111"/>
    </location>
</feature>
<dbReference type="CDD" id="cd06174">
    <property type="entry name" value="MFS"/>
    <property type="match status" value="1"/>
</dbReference>
<feature type="transmembrane region" description="Helical" evidence="6">
    <location>
        <begin position="369"/>
        <end position="399"/>
    </location>
</feature>
<dbReference type="GO" id="GO:0005886">
    <property type="term" value="C:plasma membrane"/>
    <property type="evidence" value="ECO:0007669"/>
    <property type="project" value="UniProtKB-SubCell"/>
</dbReference>
<evidence type="ECO:0000256" key="2">
    <source>
        <dbReference type="ARBA" id="ARBA00022475"/>
    </source>
</evidence>
<dbReference type="Gene3D" id="1.20.1250.20">
    <property type="entry name" value="MFS general substrate transporter like domains"/>
    <property type="match status" value="1"/>
</dbReference>
<evidence type="ECO:0000256" key="1">
    <source>
        <dbReference type="ARBA" id="ARBA00004651"/>
    </source>
</evidence>
<dbReference type="KEGG" id="rhg:EXZ61_20375"/>
<protein>
    <submittedName>
        <fullName evidence="8">MFS transporter</fullName>
    </submittedName>
</protein>
<dbReference type="PANTHER" id="PTHR43124:SF3">
    <property type="entry name" value="CHLORAMPHENICOL EFFLUX PUMP RV0191"/>
    <property type="match status" value="1"/>
</dbReference>
<dbReference type="PANTHER" id="PTHR43124">
    <property type="entry name" value="PURINE EFFLUX PUMP PBUE"/>
    <property type="match status" value="1"/>
</dbReference>
<dbReference type="SUPFAM" id="SSF103473">
    <property type="entry name" value="MFS general substrate transporter"/>
    <property type="match status" value="1"/>
</dbReference>
<feature type="transmembrane region" description="Helical" evidence="6">
    <location>
        <begin position="154"/>
        <end position="175"/>
    </location>
</feature>
<name>A0A515EUI3_9BURK</name>
<dbReference type="AlphaFoldDB" id="A0A515EUI3"/>
<accession>A0A515EUI3</accession>
<evidence type="ECO:0000259" key="7">
    <source>
        <dbReference type="PROSITE" id="PS50850"/>
    </source>
</evidence>
<dbReference type="InterPro" id="IPR050189">
    <property type="entry name" value="MFS_Efflux_Transporters"/>
</dbReference>
<feature type="transmembrane region" description="Helical" evidence="6">
    <location>
        <begin position="288"/>
        <end position="309"/>
    </location>
</feature>
<dbReference type="InterPro" id="IPR020846">
    <property type="entry name" value="MFS_dom"/>
</dbReference>
<feature type="transmembrane region" description="Helical" evidence="6">
    <location>
        <begin position="182"/>
        <end position="201"/>
    </location>
</feature>
<evidence type="ECO:0000256" key="4">
    <source>
        <dbReference type="ARBA" id="ARBA00022989"/>
    </source>
</evidence>
<evidence type="ECO:0000256" key="3">
    <source>
        <dbReference type="ARBA" id="ARBA00022692"/>
    </source>
</evidence>
<evidence type="ECO:0000313" key="9">
    <source>
        <dbReference type="Proteomes" id="UP000317365"/>
    </source>
</evidence>
<reference evidence="9" key="2">
    <citation type="journal article" date="2020" name="Int. J. Syst. Evol. Microbiol.">
        <title>Genomic insights into a novel species Rhodoferax aquaticus sp. nov., isolated from freshwater.</title>
        <authorList>
            <person name="Li T."/>
            <person name="Zhuo Y."/>
            <person name="Jin C.Z."/>
            <person name="Wu X."/>
            <person name="Ko S.R."/>
            <person name="Jin F.J."/>
            <person name="Ahn C.Y."/>
            <person name="Oh H.M."/>
            <person name="Lee H.G."/>
            <person name="Jin L."/>
        </authorList>
    </citation>
    <scope>NUCLEOTIDE SEQUENCE [LARGE SCALE GENOMIC DNA]</scope>
    <source>
        <strain evidence="9">Gr-4</strain>
    </source>
</reference>
<gene>
    <name evidence="8" type="ORF">EXZ61_20375</name>
</gene>
<sequence>MRFQEYGCLVTYDHRPMPHSNTTHWPRILVLWLCGIFAAIQFAKISFAFSPLREWYAVSPAQMGLVLSTVGMVGLVAGVTVGLYAHAIGYKRLLLGGLCLGAVLALVQSWLPPYGWFWATRVLEGASHLAVVVSAPTLIAQSCAPRHRSIAMGLWSTFVGVAFALTAAVGAAALAQFGLPGFLRLHAGGMALMALAAYALVPADPLGRVRQWHHPSAVPRQHVQIYTQWATALPGLCFSCYTIMAVALLTFLPQLAGADRGWLAVVLPLMSIAGNFCAGWLAQLWLSPLVLVRVALGAVGASALALWLASAVGFSIAPFAMALMLMAGLAGGSAFALIPFLSHEPLVQSRANGAVAQMGNLGSTLGPPLFAALIAQLGVAGLALAVVVFAGLGIGLATVGARQHSGAP</sequence>
<proteinExistence type="predicted"/>
<feature type="transmembrane region" description="Helical" evidence="6">
    <location>
        <begin position="63"/>
        <end position="86"/>
    </location>
</feature>
<dbReference type="Proteomes" id="UP000317365">
    <property type="component" value="Chromosome"/>
</dbReference>
<feature type="transmembrane region" description="Helical" evidence="6">
    <location>
        <begin position="316"/>
        <end position="341"/>
    </location>
</feature>
<keyword evidence="5 6" id="KW-0472">Membrane</keyword>
<evidence type="ECO:0000256" key="5">
    <source>
        <dbReference type="ARBA" id="ARBA00023136"/>
    </source>
</evidence>
<dbReference type="InterPro" id="IPR011701">
    <property type="entry name" value="MFS"/>
</dbReference>
<feature type="transmembrane region" description="Helical" evidence="6">
    <location>
        <begin position="25"/>
        <end position="43"/>
    </location>
</feature>
<dbReference type="EMBL" id="CP036282">
    <property type="protein sequence ID" value="QDL56321.1"/>
    <property type="molecule type" value="Genomic_DNA"/>
</dbReference>
<keyword evidence="2" id="KW-1003">Cell membrane</keyword>